<gene>
    <name evidence="5" type="ORF">BCR44DRAFT_1465278</name>
</gene>
<evidence type="ECO:0000313" key="6">
    <source>
        <dbReference type="Proteomes" id="UP000193411"/>
    </source>
</evidence>
<dbReference type="GO" id="GO:0003723">
    <property type="term" value="F:RNA binding"/>
    <property type="evidence" value="ECO:0007669"/>
    <property type="project" value="UniProtKB-UniRule"/>
</dbReference>
<accession>A0A1Y2H672</accession>
<evidence type="ECO:0000313" key="5">
    <source>
        <dbReference type="EMBL" id="ORZ30005.1"/>
    </source>
</evidence>
<dbReference type="SMART" id="SM00360">
    <property type="entry name" value="RRM"/>
    <property type="match status" value="2"/>
</dbReference>
<feature type="region of interest" description="Disordered" evidence="3">
    <location>
        <begin position="149"/>
        <end position="295"/>
    </location>
</feature>
<proteinExistence type="predicted"/>
<feature type="domain" description="RRM" evidence="4">
    <location>
        <begin position="89"/>
        <end position="165"/>
    </location>
</feature>
<dbReference type="AlphaFoldDB" id="A0A1Y2H672"/>
<feature type="compositionally biased region" description="Basic residues" evidence="3">
    <location>
        <begin position="250"/>
        <end position="262"/>
    </location>
</feature>
<dbReference type="Proteomes" id="UP000193411">
    <property type="component" value="Unassembled WGS sequence"/>
</dbReference>
<name>A0A1Y2H672_9FUNG</name>
<sequence>MSTSTSPTRAPKSPVTETTPAAATARAASPAPASKSPVKDTASASASDQQHQEGGEAATTANGNGNGERRNNRRGPRAPRERDPAEEARKVFVGNLAYSATEDDIRAHFQAAGEIESIRIAFAYNKPKGFGFVTFKDESAVAKAVADYHKSELNDRTINVEAAATREPRERKPRQPRERKPRAEGEEGEHVEGQQEAGERRRERRPRKPRNKSAGGAGAGAEGAAAADGEQHAQDQAAGENGEAANNSKRAPRRRNDRRARRSSQDAGAEGERERAPREPRKPLSETGTPLPTTIYVRNLAQGTTEDEIAEWVKANGFTVVKASLFHKSGSSRLHRPPRDFAFVELESTEAQTKAVEELNGKELKERALVVQVAYEKVERKRRERKPVEGGDKEAKAPEAAVEETEAQAVVAAKEQEE</sequence>
<feature type="domain" description="RRM" evidence="4">
    <location>
        <begin position="293"/>
        <end position="376"/>
    </location>
</feature>
<evidence type="ECO:0000256" key="1">
    <source>
        <dbReference type="ARBA" id="ARBA00022884"/>
    </source>
</evidence>
<dbReference type="Gene3D" id="3.30.70.330">
    <property type="match status" value="2"/>
</dbReference>
<feature type="compositionally biased region" description="Basic residues" evidence="3">
    <location>
        <begin position="202"/>
        <end position="211"/>
    </location>
</feature>
<feature type="compositionally biased region" description="Basic and acidic residues" evidence="3">
    <location>
        <begin position="379"/>
        <end position="397"/>
    </location>
</feature>
<feature type="compositionally biased region" description="Low complexity" evidence="3">
    <location>
        <begin position="13"/>
        <end position="36"/>
    </location>
</feature>
<reference evidence="5 6" key="1">
    <citation type="submission" date="2016-07" db="EMBL/GenBank/DDBJ databases">
        <title>Pervasive Adenine N6-methylation of Active Genes in Fungi.</title>
        <authorList>
            <consortium name="DOE Joint Genome Institute"/>
            <person name="Mondo S.J."/>
            <person name="Dannebaum R.O."/>
            <person name="Kuo R.C."/>
            <person name="Labutti K."/>
            <person name="Haridas S."/>
            <person name="Kuo A."/>
            <person name="Salamov A."/>
            <person name="Ahrendt S.R."/>
            <person name="Lipzen A."/>
            <person name="Sullivan W."/>
            <person name="Andreopoulos W.B."/>
            <person name="Clum A."/>
            <person name="Lindquist E."/>
            <person name="Daum C."/>
            <person name="Ramamoorthy G.K."/>
            <person name="Gryganskyi A."/>
            <person name="Culley D."/>
            <person name="Magnuson J.K."/>
            <person name="James T.Y."/>
            <person name="O'Malley M.A."/>
            <person name="Stajich J.E."/>
            <person name="Spatafora J.W."/>
            <person name="Visel A."/>
            <person name="Grigoriev I.V."/>
        </authorList>
    </citation>
    <scope>NUCLEOTIDE SEQUENCE [LARGE SCALE GENOMIC DNA]</scope>
    <source>
        <strain evidence="5 6">PL171</strain>
    </source>
</reference>
<dbReference type="InterPro" id="IPR012677">
    <property type="entry name" value="Nucleotide-bd_a/b_plait_sf"/>
</dbReference>
<dbReference type="PANTHER" id="PTHR23236">
    <property type="entry name" value="EUKARYOTIC TRANSLATION INITIATION FACTOR 4B/4H"/>
    <property type="match status" value="1"/>
</dbReference>
<dbReference type="PANTHER" id="PTHR23236:SF11">
    <property type="entry name" value="EUKARYOTIC TRANSLATION INITIATION FACTOR 4H"/>
    <property type="match status" value="1"/>
</dbReference>
<organism evidence="5 6">
    <name type="scientific">Catenaria anguillulae PL171</name>
    <dbReference type="NCBI Taxonomy" id="765915"/>
    <lineage>
        <taxon>Eukaryota</taxon>
        <taxon>Fungi</taxon>
        <taxon>Fungi incertae sedis</taxon>
        <taxon>Blastocladiomycota</taxon>
        <taxon>Blastocladiomycetes</taxon>
        <taxon>Blastocladiales</taxon>
        <taxon>Catenariaceae</taxon>
        <taxon>Catenaria</taxon>
    </lineage>
</organism>
<feature type="compositionally biased region" description="Basic and acidic residues" evidence="3">
    <location>
        <begin position="78"/>
        <end position="90"/>
    </location>
</feature>
<evidence type="ECO:0000256" key="3">
    <source>
        <dbReference type="SAM" id="MobiDB-lite"/>
    </source>
</evidence>
<evidence type="ECO:0000259" key="4">
    <source>
        <dbReference type="PROSITE" id="PS50102"/>
    </source>
</evidence>
<dbReference type="EMBL" id="MCFL01000108">
    <property type="protein sequence ID" value="ORZ30005.1"/>
    <property type="molecule type" value="Genomic_DNA"/>
</dbReference>
<dbReference type="PROSITE" id="PS50102">
    <property type="entry name" value="RRM"/>
    <property type="match status" value="2"/>
</dbReference>
<dbReference type="SUPFAM" id="SSF54928">
    <property type="entry name" value="RNA-binding domain, RBD"/>
    <property type="match status" value="2"/>
</dbReference>
<keyword evidence="1 2" id="KW-0694">RNA-binding</keyword>
<dbReference type="InterPro" id="IPR000504">
    <property type="entry name" value="RRM_dom"/>
</dbReference>
<feature type="compositionally biased region" description="Basic and acidic residues" evidence="3">
    <location>
        <begin position="270"/>
        <end position="284"/>
    </location>
</feature>
<feature type="region of interest" description="Disordered" evidence="3">
    <location>
        <begin position="1"/>
        <end position="90"/>
    </location>
</feature>
<protein>
    <recommendedName>
        <fullName evidence="4">RRM domain-containing protein</fullName>
    </recommendedName>
</protein>
<comment type="caution">
    <text evidence="5">The sequence shown here is derived from an EMBL/GenBank/DDBJ whole genome shotgun (WGS) entry which is preliminary data.</text>
</comment>
<evidence type="ECO:0000256" key="2">
    <source>
        <dbReference type="PROSITE-ProRule" id="PRU00176"/>
    </source>
</evidence>
<dbReference type="STRING" id="765915.A0A1Y2H672"/>
<dbReference type="InterPro" id="IPR035979">
    <property type="entry name" value="RBD_domain_sf"/>
</dbReference>
<feature type="region of interest" description="Disordered" evidence="3">
    <location>
        <begin position="379"/>
        <end position="418"/>
    </location>
</feature>
<feature type="compositionally biased region" description="Low complexity" evidence="3">
    <location>
        <begin position="407"/>
        <end position="418"/>
    </location>
</feature>
<keyword evidence="6" id="KW-1185">Reference proteome</keyword>
<dbReference type="CDD" id="cd00590">
    <property type="entry name" value="RRM_SF"/>
    <property type="match status" value="2"/>
</dbReference>
<feature type="compositionally biased region" description="Basic and acidic residues" evidence="3">
    <location>
        <begin position="164"/>
        <end position="201"/>
    </location>
</feature>
<feature type="compositionally biased region" description="Low complexity" evidence="3">
    <location>
        <begin position="222"/>
        <end position="247"/>
    </location>
</feature>
<dbReference type="Pfam" id="PF00076">
    <property type="entry name" value="RRM_1"/>
    <property type="match status" value="2"/>
</dbReference>
<dbReference type="OrthoDB" id="439808at2759"/>